<feature type="domain" description="FAD-binding" evidence="1">
    <location>
        <begin position="4"/>
        <end position="159"/>
    </location>
</feature>
<dbReference type="PANTHER" id="PTHR42685">
    <property type="entry name" value="GERANYLGERANYL DIPHOSPHATE REDUCTASE"/>
    <property type="match status" value="1"/>
</dbReference>
<dbReference type="InterPro" id="IPR050407">
    <property type="entry name" value="Geranylgeranyl_reductase"/>
</dbReference>
<dbReference type="PANTHER" id="PTHR42685:SF22">
    <property type="entry name" value="CONDITIONED MEDIUM FACTOR RECEPTOR 1"/>
    <property type="match status" value="1"/>
</dbReference>
<protein>
    <recommendedName>
        <fullName evidence="1">FAD-binding domain-containing protein</fullName>
    </recommendedName>
</protein>
<name>X1TYW7_9ZZZZ</name>
<dbReference type="InterPro" id="IPR002938">
    <property type="entry name" value="FAD-bd"/>
</dbReference>
<evidence type="ECO:0000259" key="1">
    <source>
        <dbReference type="Pfam" id="PF01494"/>
    </source>
</evidence>
<reference evidence="2" key="1">
    <citation type="journal article" date="2014" name="Front. Microbiol.">
        <title>High frequency of phylogenetically diverse reductive dehalogenase-homologous genes in deep subseafloor sedimentary metagenomes.</title>
        <authorList>
            <person name="Kawai M."/>
            <person name="Futagami T."/>
            <person name="Toyoda A."/>
            <person name="Takaki Y."/>
            <person name="Nishi S."/>
            <person name="Hori S."/>
            <person name="Arai W."/>
            <person name="Tsubouchi T."/>
            <person name="Morono Y."/>
            <person name="Uchiyama I."/>
            <person name="Ito T."/>
            <person name="Fujiyama A."/>
            <person name="Inagaki F."/>
            <person name="Takami H."/>
        </authorList>
    </citation>
    <scope>NUCLEOTIDE SEQUENCE</scope>
    <source>
        <strain evidence="2">Expedition CK06-06</strain>
    </source>
</reference>
<gene>
    <name evidence="2" type="ORF">S12H4_49228</name>
</gene>
<comment type="caution">
    <text evidence="2">The sequence shown here is derived from an EMBL/GenBank/DDBJ whole genome shotgun (WGS) entry which is preliminary data.</text>
</comment>
<dbReference type="SUPFAM" id="SSF51905">
    <property type="entry name" value="FAD/NAD(P)-binding domain"/>
    <property type="match status" value="1"/>
</dbReference>
<proteinExistence type="predicted"/>
<feature type="non-terminal residue" evidence="2">
    <location>
        <position position="163"/>
    </location>
</feature>
<dbReference type="GO" id="GO:0071949">
    <property type="term" value="F:FAD binding"/>
    <property type="evidence" value="ECO:0007669"/>
    <property type="project" value="InterPro"/>
</dbReference>
<dbReference type="PRINTS" id="PR00420">
    <property type="entry name" value="RNGMNOXGNASE"/>
</dbReference>
<dbReference type="EMBL" id="BARW01030862">
    <property type="protein sequence ID" value="GAJ10493.1"/>
    <property type="molecule type" value="Genomic_DNA"/>
</dbReference>
<sequence>MTKDITIIGGSATGFFTAYLLARKGCKVRVYEAEEDIQPSPRTLIVTSYMSDLLGSLCENTVINKIRRFELFADGRAATISLTRPDLVIERSRVIRRLAAQAEASGAKVLTGHRLQSLKPNGKELGFTVSRNGDRGLVEGLANILVGADGAFSKVAQDARWPK</sequence>
<dbReference type="InterPro" id="IPR036188">
    <property type="entry name" value="FAD/NAD-bd_sf"/>
</dbReference>
<dbReference type="Gene3D" id="3.50.50.60">
    <property type="entry name" value="FAD/NAD(P)-binding domain"/>
    <property type="match status" value="1"/>
</dbReference>
<organism evidence="2">
    <name type="scientific">marine sediment metagenome</name>
    <dbReference type="NCBI Taxonomy" id="412755"/>
    <lineage>
        <taxon>unclassified sequences</taxon>
        <taxon>metagenomes</taxon>
        <taxon>ecological metagenomes</taxon>
    </lineage>
</organism>
<evidence type="ECO:0000313" key="2">
    <source>
        <dbReference type="EMBL" id="GAJ10493.1"/>
    </source>
</evidence>
<dbReference type="Pfam" id="PF01494">
    <property type="entry name" value="FAD_binding_3"/>
    <property type="match status" value="1"/>
</dbReference>
<accession>X1TYW7</accession>
<dbReference type="AlphaFoldDB" id="X1TYW7"/>